<accession>A0A8S2UPS7</accession>
<reference evidence="1" key="1">
    <citation type="submission" date="2021-02" db="EMBL/GenBank/DDBJ databases">
        <authorList>
            <person name="Nowell W R."/>
        </authorList>
    </citation>
    <scope>NUCLEOTIDE SEQUENCE</scope>
</reference>
<evidence type="ECO:0000313" key="1">
    <source>
        <dbReference type="EMBL" id="CAF4356387.1"/>
    </source>
</evidence>
<dbReference type="Proteomes" id="UP000681720">
    <property type="component" value="Unassembled WGS sequence"/>
</dbReference>
<dbReference type="AlphaFoldDB" id="A0A8S2UPS7"/>
<dbReference type="EMBL" id="CAJOBJ010047223">
    <property type="protein sequence ID" value="CAF4356387.1"/>
    <property type="molecule type" value="Genomic_DNA"/>
</dbReference>
<comment type="caution">
    <text evidence="1">The sequence shown here is derived from an EMBL/GenBank/DDBJ whole genome shotgun (WGS) entry which is preliminary data.</text>
</comment>
<name>A0A8S2UPS7_9BILA</name>
<feature type="non-terminal residue" evidence="1">
    <location>
        <position position="1"/>
    </location>
</feature>
<evidence type="ECO:0000313" key="2">
    <source>
        <dbReference type="Proteomes" id="UP000681720"/>
    </source>
</evidence>
<sequence length="67" mass="8035">YHNNVIKPKKYRINYMRLSNPFTVDLIFSPPHTICDYIQLETLIFDNIDTKYLVNILKHLSFSPKLH</sequence>
<organism evidence="1 2">
    <name type="scientific">Rotaria magnacalcarata</name>
    <dbReference type="NCBI Taxonomy" id="392030"/>
    <lineage>
        <taxon>Eukaryota</taxon>
        <taxon>Metazoa</taxon>
        <taxon>Spiralia</taxon>
        <taxon>Gnathifera</taxon>
        <taxon>Rotifera</taxon>
        <taxon>Eurotatoria</taxon>
        <taxon>Bdelloidea</taxon>
        <taxon>Philodinida</taxon>
        <taxon>Philodinidae</taxon>
        <taxon>Rotaria</taxon>
    </lineage>
</organism>
<proteinExistence type="predicted"/>
<protein>
    <submittedName>
        <fullName evidence="1">Uncharacterized protein</fullName>
    </submittedName>
</protein>
<gene>
    <name evidence="1" type="ORF">GIL414_LOCUS28199</name>
</gene>